<dbReference type="AlphaFoldDB" id="F0GWS7"/>
<dbReference type="PANTHER" id="PTHR30546">
    <property type="entry name" value="FLAVODOXIN-RELATED PROTEIN WRBA-RELATED"/>
    <property type="match status" value="1"/>
</dbReference>
<dbReference type="Pfam" id="PF03358">
    <property type="entry name" value="FMN_red"/>
    <property type="match status" value="1"/>
</dbReference>
<dbReference type="PANTHER" id="PTHR30546:SF23">
    <property type="entry name" value="FLAVOPROTEIN-LIKE PROTEIN YCP4-RELATED"/>
    <property type="match status" value="1"/>
</dbReference>
<evidence type="ECO:0000313" key="3">
    <source>
        <dbReference type="EMBL" id="EGC81715.1"/>
    </source>
</evidence>
<dbReference type="InterPro" id="IPR008254">
    <property type="entry name" value="Flavodoxin/NO_synth"/>
</dbReference>
<dbReference type="InterPro" id="IPR029039">
    <property type="entry name" value="Flavoprotein-like_sf"/>
</dbReference>
<dbReference type="PROSITE" id="PS50902">
    <property type="entry name" value="FLAVODOXIN_LIKE"/>
    <property type="match status" value="1"/>
</dbReference>
<evidence type="ECO:0000313" key="4">
    <source>
        <dbReference type="Proteomes" id="UP000005286"/>
    </source>
</evidence>
<dbReference type="eggNOG" id="COG0655">
    <property type="taxonomic scope" value="Bacteria"/>
</dbReference>
<keyword evidence="3" id="KW-0560">Oxidoreductase</keyword>
<dbReference type="PATRIC" id="fig|879305.3.peg.1265"/>
<dbReference type="GO" id="GO:0016020">
    <property type="term" value="C:membrane"/>
    <property type="evidence" value="ECO:0007669"/>
    <property type="project" value="TreeGrafter"/>
</dbReference>
<evidence type="ECO:0000259" key="2">
    <source>
        <dbReference type="PROSITE" id="PS50902"/>
    </source>
</evidence>
<dbReference type="GO" id="GO:0003955">
    <property type="term" value="F:NAD(P)H dehydrogenase (quinone) activity"/>
    <property type="evidence" value="ECO:0007669"/>
    <property type="project" value="UniProtKB-EC"/>
</dbReference>
<dbReference type="GO" id="GO:0010181">
    <property type="term" value="F:FMN binding"/>
    <property type="evidence" value="ECO:0007669"/>
    <property type="project" value="InterPro"/>
</dbReference>
<comment type="caution">
    <text evidence="3">The sequence shown here is derived from an EMBL/GenBank/DDBJ whole genome shotgun (WGS) entry which is preliminary data.</text>
</comment>
<gene>
    <name evidence="3" type="primary">wrbA</name>
    <name evidence="3" type="ORF">HMPREF9290_0576</name>
</gene>
<comment type="similarity">
    <text evidence="1">Belongs to the WrbA family.</text>
</comment>
<evidence type="ECO:0000256" key="1">
    <source>
        <dbReference type="ARBA" id="ARBA00006961"/>
    </source>
</evidence>
<dbReference type="NCBIfam" id="NF002999">
    <property type="entry name" value="PRK03767.1"/>
    <property type="match status" value="1"/>
</dbReference>
<keyword evidence="4" id="KW-1185">Reference proteome</keyword>
<organism evidence="3 4">
    <name type="scientific">Anaerococcus prevotii ACS-065-V-Col13</name>
    <dbReference type="NCBI Taxonomy" id="879305"/>
    <lineage>
        <taxon>Bacteria</taxon>
        <taxon>Bacillati</taxon>
        <taxon>Bacillota</taxon>
        <taxon>Tissierellia</taxon>
        <taxon>Tissierellales</taxon>
        <taxon>Peptoniphilaceae</taxon>
        <taxon>Anaerococcus</taxon>
    </lineage>
</organism>
<protein>
    <submittedName>
        <fullName evidence="3">NAD(P)H:quinone oxidoreductase, type IV</fullName>
        <ecNumber evidence="3">1.6.5.2</ecNumber>
    </submittedName>
</protein>
<dbReference type="RefSeq" id="WP_004835298.1">
    <property type="nucleotide sequence ID" value="NZ_AEXM01000028.1"/>
</dbReference>
<dbReference type="InterPro" id="IPR010089">
    <property type="entry name" value="Flavoprotein_WrbA-like"/>
</dbReference>
<dbReference type="SUPFAM" id="SSF52218">
    <property type="entry name" value="Flavoproteins"/>
    <property type="match status" value="1"/>
</dbReference>
<dbReference type="EC" id="1.6.5.2" evidence="3"/>
<dbReference type="EMBL" id="AEXM01000028">
    <property type="protein sequence ID" value="EGC81715.1"/>
    <property type="molecule type" value="Genomic_DNA"/>
</dbReference>
<proteinExistence type="inferred from homology"/>
<dbReference type="InterPro" id="IPR005025">
    <property type="entry name" value="FMN_Rdtase-like_dom"/>
</dbReference>
<dbReference type="STRING" id="879305.HMPREF9290_0576"/>
<feature type="domain" description="Flavodoxin-like" evidence="2">
    <location>
        <begin position="6"/>
        <end position="195"/>
    </location>
</feature>
<dbReference type="NCBIfam" id="TIGR01755">
    <property type="entry name" value="flav_wrbA"/>
    <property type="match status" value="1"/>
</dbReference>
<accession>F0GWS7</accession>
<sequence>MNKTKLTIIYYSQTGVNLSMAKKAAETAEGFGAEVRLRKVKELLDTSNVIEGSAWEKVLKEEENIELASADDLVWADAVILSTPTRFGNVASQMKAFLDSLGGVWAEGKLANKYVTAFTSAQNNNGGQEETIRALYTTAMHWGSIIVPTGYTDPSIYKQGGNPYGVSATQDAQSQNEKTVNDVLDAVEHQTKRLLTIASK</sequence>
<dbReference type="Gene3D" id="3.40.50.360">
    <property type="match status" value="1"/>
</dbReference>
<name>F0GWS7_9FIRM</name>
<dbReference type="Proteomes" id="UP000005286">
    <property type="component" value="Unassembled WGS sequence"/>
</dbReference>
<reference evidence="3 4" key="1">
    <citation type="submission" date="2011-01" db="EMBL/GenBank/DDBJ databases">
        <authorList>
            <person name="Durkin A.S."/>
            <person name="Madupu R."/>
            <person name="Torralba M."/>
            <person name="Gillis M."/>
            <person name="Methe B."/>
            <person name="Sutton G."/>
            <person name="Nelson K.E."/>
        </authorList>
    </citation>
    <scope>NUCLEOTIDE SEQUENCE [LARGE SCALE GENOMIC DNA]</scope>
    <source>
        <strain evidence="3 4">ACS-065-V-Col13</strain>
    </source>
</reference>